<feature type="transmembrane region" description="Helical" evidence="7">
    <location>
        <begin position="136"/>
        <end position="160"/>
    </location>
</feature>
<proteinExistence type="predicted"/>
<reference evidence="9" key="1">
    <citation type="submission" date="2021-10" db="EMBL/GenBank/DDBJ databases">
        <title>Anaerobic single-cell dispensing facilitates the cultivation of human gut bacteria.</title>
        <authorList>
            <person name="Afrizal A."/>
        </authorList>
    </citation>
    <scope>NUCLEOTIDE SEQUENCE</scope>
    <source>
        <strain evidence="9">CLA-AA-H215</strain>
    </source>
</reference>
<feature type="transmembrane region" description="Helical" evidence="7">
    <location>
        <begin position="409"/>
        <end position="427"/>
    </location>
</feature>
<keyword evidence="4" id="KW-0677">Repeat</keyword>
<comment type="caution">
    <text evidence="9">The sequence shown here is derived from an EMBL/GenBank/DDBJ whole genome shotgun (WGS) entry which is preliminary data.</text>
</comment>
<keyword evidence="3 7" id="KW-0812">Transmembrane</keyword>
<feature type="transmembrane region" description="Helical" evidence="7">
    <location>
        <begin position="241"/>
        <end position="261"/>
    </location>
</feature>
<keyword evidence="10" id="KW-1185">Reference proteome</keyword>
<dbReference type="InterPro" id="IPR004680">
    <property type="entry name" value="Cit_transptr-like_dom"/>
</dbReference>
<keyword evidence="5 7" id="KW-1133">Transmembrane helix</keyword>
<feature type="transmembrane region" description="Helical" evidence="7">
    <location>
        <begin position="91"/>
        <end position="124"/>
    </location>
</feature>
<sequence length="436" mass="46548">MTPQIAIVLLTFLLFVVLILSNKVKIDLAAMAIPIILELTQVLEFGEAWSGLVNNSVIMMASMFVVGTAVGKTSLLGKMTGAIIKPGASDLKIMIGITIPILFLGNFVNGVATLSIVIPMIVGICAEQQRPVSKFIYPACVLAHIWPGFLPTGGNAAMYLQHNAILENLGGVGTWGFFTAMINKIPIEIIVIPFLLFVTLKMAPDLGNIPTKQEGAAADAKVADNKAKASSTTLTPGQEKFTVFIFLACIVGIVTCALLGFKTWYPATLSAFILTASGSMTIKESRDAMTTPVIWITVGTLPLATALSKTGADQLIAEVFHKLTGNLPPVVIMISMYIVCMVLTQFMSNLAVGSAFRTLAAVIAVQFGYDGRAMMLSAQEGASNAFMLPTATPAMMMGYEAGGYRIKDFVRMGLPVTILMTIIFAIYTPNMFPLVP</sequence>
<dbReference type="Pfam" id="PF03600">
    <property type="entry name" value="CitMHS"/>
    <property type="match status" value="1"/>
</dbReference>
<dbReference type="PANTHER" id="PTHR43652:SF2">
    <property type="entry name" value="BASIC AMINO ACID ANTIPORTER YFCC-RELATED"/>
    <property type="match status" value="1"/>
</dbReference>
<dbReference type="AlphaFoldDB" id="A0AAE3EBP1"/>
<evidence type="ECO:0000256" key="1">
    <source>
        <dbReference type="ARBA" id="ARBA00004141"/>
    </source>
</evidence>
<evidence type="ECO:0000313" key="10">
    <source>
        <dbReference type="Proteomes" id="UP001198182"/>
    </source>
</evidence>
<dbReference type="InterPro" id="IPR051679">
    <property type="entry name" value="DASS-Related_Transporters"/>
</dbReference>
<evidence type="ECO:0000256" key="2">
    <source>
        <dbReference type="ARBA" id="ARBA00022448"/>
    </source>
</evidence>
<evidence type="ECO:0000256" key="4">
    <source>
        <dbReference type="ARBA" id="ARBA00022737"/>
    </source>
</evidence>
<evidence type="ECO:0000256" key="5">
    <source>
        <dbReference type="ARBA" id="ARBA00022989"/>
    </source>
</evidence>
<dbReference type="PANTHER" id="PTHR43652">
    <property type="entry name" value="BASIC AMINO ACID ANTIPORTER YFCC-RELATED"/>
    <property type="match status" value="1"/>
</dbReference>
<dbReference type="EMBL" id="JAJEQR010000047">
    <property type="protein sequence ID" value="MCC2232011.1"/>
    <property type="molecule type" value="Genomic_DNA"/>
</dbReference>
<name>A0AAE3EBP1_9FIRM</name>
<evidence type="ECO:0000313" key="9">
    <source>
        <dbReference type="EMBL" id="MCC2232011.1"/>
    </source>
</evidence>
<protein>
    <submittedName>
        <fullName evidence="9">Anion permease</fullName>
    </submittedName>
</protein>
<dbReference type="GO" id="GO:0055085">
    <property type="term" value="P:transmembrane transport"/>
    <property type="evidence" value="ECO:0007669"/>
    <property type="project" value="InterPro"/>
</dbReference>
<feature type="domain" description="Citrate transporter-like" evidence="8">
    <location>
        <begin position="16"/>
        <end position="370"/>
    </location>
</feature>
<accession>A0AAE3EBP1</accession>
<keyword evidence="6 7" id="KW-0472">Membrane</keyword>
<evidence type="ECO:0000259" key="8">
    <source>
        <dbReference type="Pfam" id="PF03600"/>
    </source>
</evidence>
<evidence type="ECO:0000256" key="3">
    <source>
        <dbReference type="ARBA" id="ARBA00022692"/>
    </source>
</evidence>
<evidence type="ECO:0000256" key="6">
    <source>
        <dbReference type="ARBA" id="ARBA00023136"/>
    </source>
</evidence>
<dbReference type="RefSeq" id="WP_308454497.1">
    <property type="nucleotide sequence ID" value="NZ_JAJEQR010000047.1"/>
</dbReference>
<evidence type="ECO:0000256" key="7">
    <source>
        <dbReference type="SAM" id="Phobius"/>
    </source>
</evidence>
<organism evidence="9 10">
    <name type="scientific">Hominifimenecus microfluidus</name>
    <dbReference type="NCBI Taxonomy" id="2885348"/>
    <lineage>
        <taxon>Bacteria</taxon>
        <taxon>Bacillati</taxon>
        <taxon>Bacillota</taxon>
        <taxon>Clostridia</taxon>
        <taxon>Lachnospirales</taxon>
        <taxon>Lachnospiraceae</taxon>
        <taxon>Hominifimenecus</taxon>
    </lineage>
</organism>
<dbReference type="Proteomes" id="UP001198182">
    <property type="component" value="Unassembled WGS sequence"/>
</dbReference>
<feature type="transmembrane region" description="Helical" evidence="7">
    <location>
        <begin position="327"/>
        <end position="343"/>
    </location>
</feature>
<dbReference type="GO" id="GO:0005886">
    <property type="term" value="C:plasma membrane"/>
    <property type="evidence" value="ECO:0007669"/>
    <property type="project" value="TreeGrafter"/>
</dbReference>
<comment type="subcellular location">
    <subcellularLocation>
        <location evidence="1">Membrane</location>
        <topology evidence="1">Multi-pass membrane protein</topology>
    </subcellularLocation>
</comment>
<gene>
    <name evidence="9" type="ORF">LKD81_13560</name>
</gene>
<feature type="transmembrane region" description="Helical" evidence="7">
    <location>
        <begin position="48"/>
        <end position="70"/>
    </location>
</feature>
<keyword evidence="2" id="KW-0813">Transport</keyword>
<feature type="transmembrane region" description="Helical" evidence="7">
    <location>
        <begin position="172"/>
        <end position="198"/>
    </location>
</feature>